<proteinExistence type="inferred from homology"/>
<organism evidence="8 9">
    <name type="scientific">Haemaphysalis longicornis</name>
    <name type="common">Bush tick</name>
    <dbReference type="NCBI Taxonomy" id="44386"/>
    <lineage>
        <taxon>Eukaryota</taxon>
        <taxon>Metazoa</taxon>
        <taxon>Ecdysozoa</taxon>
        <taxon>Arthropoda</taxon>
        <taxon>Chelicerata</taxon>
        <taxon>Arachnida</taxon>
        <taxon>Acari</taxon>
        <taxon>Parasitiformes</taxon>
        <taxon>Ixodida</taxon>
        <taxon>Ixodoidea</taxon>
        <taxon>Ixodidae</taxon>
        <taxon>Haemaphysalinae</taxon>
        <taxon>Haemaphysalis</taxon>
    </lineage>
</organism>
<evidence type="ECO:0000256" key="1">
    <source>
        <dbReference type="ARBA" id="ARBA00004123"/>
    </source>
</evidence>
<comment type="subcellular location">
    <subcellularLocation>
        <location evidence="1">Nucleus</location>
    </subcellularLocation>
</comment>
<evidence type="ECO:0000259" key="7">
    <source>
        <dbReference type="SMART" id="SM00415"/>
    </source>
</evidence>
<keyword evidence="4" id="KW-0539">Nucleus</keyword>
<dbReference type="GO" id="GO:0003700">
    <property type="term" value="F:DNA-binding transcription factor activity"/>
    <property type="evidence" value="ECO:0007669"/>
    <property type="project" value="InterPro"/>
</dbReference>
<evidence type="ECO:0000313" key="8">
    <source>
        <dbReference type="EMBL" id="KAH9362819.1"/>
    </source>
</evidence>
<dbReference type="OrthoDB" id="6418155at2759"/>
<keyword evidence="3" id="KW-0238">DNA-binding</keyword>
<dbReference type="Gene3D" id="1.10.10.10">
    <property type="entry name" value="Winged helix-like DNA-binding domain superfamily/Winged helix DNA-binding domain"/>
    <property type="match status" value="1"/>
</dbReference>
<name>A0A9J6FIQ2_HAELO</name>
<comment type="caution">
    <text evidence="8">The sequence shown here is derived from an EMBL/GenBank/DDBJ whole genome shotgun (WGS) entry which is preliminary data.</text>
</comment>
<dbReference type="GO" id="GO:0043565">
    <property type="term" value="F:sequence-specific DNA binding"/>
    <property type="evidence" value="ECO:0007669"/>
    <property type="project" value="InterPro"/>
</dbReference>
<accession>A0A9J6FIQ2</accession>
<evidence type="ECO:0000256" key="3">
    <source>
        <dbReference type="ARBA" id="ARBA00023125"/>
    </source>
</evidence>
<keyword evidence="9" id="KW-1185">Reference proteome</keyword>
<feature type="domain" description="HSF-type DNA-binding" evidence="7">
    <location>
        <begin position="22"/>
        <end position="116"/>
    </location>
</feature>
<dbReference type="GO" id="GO:0005634">
    <property type="term" value="C:nucleus"/>
    <property type="evidence" value="ECO:0007669"/>
    <property type="project" value="UniProtKB-SubCell"/>
</dbReference>
<dbReference type="PANTHER" id="PTHR10015:SF465">
    <property type="entry name" value="HSF-TYPE DNA-BINDING DOMAIN-CONTAINING PROTEIN"/>
    <property type="match status" value="1"/>
</dbReference>
<dbReference type="InterPro" id="IPR036390">
    <property type="entry name" value="WH_DNA-bd_sf"/>
</dbReference>
<evidence type="ECO:0000256" key="6">
    <source>
        <dbReference type="SAM" id="MobiDB-lite"/>
    </source>
</evidence>
<dbReference type="InterPro" id="IPR036388">
    <property type="entry name" value="WH-like_DNA-bd_sf"/>
</dbReference>
<dbReference type="AlphaFoldDB" id="A0A9J6FIQ2"/>
<feature type="compositionally biased region" description="Low complexity" evidence="6">
    <location>
        <begin position="13"/>
        <end position="22"/>
    </location>
</feature>
<comment type="similarity">
    <text evidence="2 5">Belongs to the HSF family.</text>
</comment>
<evidence type="ECO:0000256" key="2">
    <source>
        <dbReference type="ARBA" id="ARBA00006403"/>
    </source>
</evidence>
<evidence type="ECO:0000256" key="4">
    <source>
        <dbReference type="ARBA" id="ARBA00023242"/>
    </source>
</evidence>
<protein>
    <recommendedName>
        <fullName evidence="7">HSF-type DNA-binding domain-containing protein</fullName>
    </recommendedName>
</protein>
<gene>
    <name evidence="8" type="ORF">HPB48_015218</name>
</gene>
<reference evidence="8 9" key="1">
    <citation type="journal article" date="2020" name="Cell">
        <title>Large-Scale Comparative Analyses of Tick Genomes Elucidate Their Genetic Diversity and Vector Capacities.</title>
        <authorList>
            <consortium name="Tick Genome and Microbiome Consortium (TIGMIC)"/>
            <person name="Jia N."/>
            <person name="Wang J."/>
            <person name="Shi W."/>
            <person name="Du L."/>
            <person name="Sun Y."/>
            <person name="Zhan W."/>
            <person name="Jiang J.F."/>
            <person name="Wang Q."/>
            <person name="Zhang B."/>
            <person name="Ji P."/>
            <person name="Bell-Sakyi L."/>
            <person name="Cui X.M."/>
            <person name="Yuan T.T."/>
            <person name="Jiang B.G."/>
            <person name="Yang W.F."/>
            <person name="Lam T.T."/>
            <person name="Chang Q.C."/>
            <person name="Ding S.J."/>
            <person name="Wang X.J."/>
            <person name="Zhu J.G."/>
            <person name="Ruan X.D."/>
            <person name="Zhao L."/>
            <person name="Wei J.T."/>
            <person name="Ye R.Z."/>
            <person name="Que T.C."/>
            <person name="Du C.H."/>
            <person name="Zhou Y.H."/>
            <person name="Cheng J.X."/>
            <person name="Dai P.F."/>
            <person name="Guo W.B."/>
            <person name="Han X.H."/>
            <person name="Huang E.J."/>
            <person name="Li L.F."/>
            <person name="Wei W."/>
            <person name="Gao Y.C."/>
            <person name="Liu J.Z."/>
            <person name="Shao H.Z."/>
            <person name="Wang X."/>
            <person name="Wang C.C."/>
            <person name="Yang T.C."/>
            <person name="Huo Q.B."/>
            <person name="Li W."/>
            <person name="Chen H.Y."/>
            <person name="Chen S.E."/>
            <person name="Zhou L.G."/>
            <person name="Ni X.B."/>
            <person name="Tian J.H."/>
            <person name="Sheng Y."/>
            <person name="Liu T."/>
            <person name="Pan Y.S."/>
            <person name="Xia L.Y."/>
            <person name="Li J."/>
            <person name="Zhao F."/>
            <person name="Cao W.C."/>
        </authorList>
    </citation>
    <scope>NUCLEOTIDE SEQUENCE [LARGE SCALE GENOMIC DNA]</scope>
    <source>
        <strain evidence="8">HaeL-2018</strain>
    </source>
</reference>
<dbReference type="PANTHER" id="PTHR10015">
    <property type="entry name" value="HEAT SHOCK TRANSCRIPTION FACTOR"/>
    <property type="match status" value="1"/>
</dbReference>
<evidence type="ECO:0000256" key="5">
    <source>
        <dbReference type="RuleBase" id="RU004020"/>
    </source>
</evidence>
<dbReference type="SUPFAM" id="SSF46785">
    <property type="entry name" value="Winged helix' DNA-binding domain"/>
    <property type="match status" value="1"/>
</dbReference>
<dbReference type="VEuPathDB" id="VectorBase:HLOH_062752"/>
<feature type="region of interest" description="Disordered" evidence="6">
    <location>
        <begin position="1"/>
        <end position="22"/>
    </location>
</feature>
<dbReference type="Proteomes" id="UP000821853">
    <property type="component" value="Chromosome 1"/>
</dbReference>
<evidence type="ECO:0000313" key="9">
    <source>
        <dbReference type="Proteomes" id="UP000821853"/>
    </source>
</evidence>
<dbReference type="SMART" id="SM00415">
    <property type="entry name" value="HSF"/>
    <property type="match status" value="1"/>
</dbReference>
<dbReference type="EMBL" id="JABSTR010000001">
    <property type="protein sequence ID" value="KAH9362819.1"/>
    <property type="molecule type" value="Genomic_DNA"/>
</dbReference>
<sequence>MRPSNAPEASQFPSSSSDQPLLTSSFPTKLRKLADECKSGAITWSADGTGVAIDHTNSRWDYLDSRLNIFKTTSIASFARQLNLYGFQKVSPDLHVFRNDSFDKDRPDILLAVACKMAASPGPPRGNHSRALGTSAVRVCYESAKGACHCGYGR</sequence>
<dbReference type="Pfam" id="PF00447">
    <property type="entry name" value="HSF_DNA-bind"/>
    <property type="match status" value="1"/>
</dbReference>
<dbReference type="InterPro" id="IPR000232">
    <property type="entry name" value="HSF_DNA-bd"/>
</dbReference>